<evidence type="ECO:0000256" key="1">
    <source>
        <dbReference type="ARBA" id="ARBA00009893"/>
    </source>
</evidence>
<evidence type="ECO:0000256" key="2">
    <source>
        <dbReference type="SAM" id="MobiDB-lite"/>
    </source>
</evidence>
<comment type="similarity">
    <text evidence="1">Belongs to the lysine N-acyltransferase MbtK family.</text>
</comment>
<evidence type="ECO:0000313" key="4">
    <source>
        <dbReference type="Proteomes" id="UP001303760"/>
    </source>
</evidence>
<feature type="region of interest" description="Disordered" evidence="2">
    <location>
        <begin position="49"/>
        <end position="76"/>
    </location>
</feature>
<dbReference type="EMBL" id="MU860418">
    <property type="protein sequence ID" value="KAK4234091.1"/>
    <property type="molecule type" value="Genomic_DNA"/>
</dbReference>
<dbReference type="SUPFAM" id="SSF55729">
    <property type="entry name" value="Acyl-CoA N-acyltransferases (Nat)"/>
    <property type="match status" value="1"/>
</dbReference>
<feature type="region of interest" description="Disordered" evidence="2">
    <location>
        <begin position="221"/>
        <end position="249"/>
    </location>
</feature>
<dbReference type="Proteomes" id="UP001303760">
    <property type="component" value="Unassembled WGS sequence"/>
</dbReference>
<name>A0AAN7H468_9PEZI</name>
<reference evidence="3" key="1">
    <citation type="journal article" date="2023" name="Mol. Phylogenet. Evol.">
        <title>Genome-scale phylogeny and comparative genomics of the fungal order Sordariales.</title>
        <authorList>
            <person name="Hensen N."/>
            <person name="Bonometti L."/>
            <person name="Westerberg I."/>
            <person name="Brannstrom I.O."/>
            <person name="Guillou S."/>
            <person name="Cros-Aarteil S."/>
            <person name="Calhoun S."/>
            <person name="Haridas S."/>
            <person name="Kuo A."/>
            <person name="Mondo S."/>
            <person name="Pangilinan J."/>
            <person name="Riley R."/>
            <person name="LaButti K."/>
            <person name="Andreopoulos B."/>
            <person name="Lipzen A."/>
            <person name="Chen C."/>
            <person name="Yan M."/>
            <person name="Daum C."/>
            <person name="Ng V."/>
            <person name="Clum A."/>
            <person name="Steindorff A."/>
            <person name="Ohm R.A."/>
            <person name="Martin F."/>
            <person name="Silar P."/>
            <person name="Natvig D.O."/>
            <person name="Lalanne C."/>
            <person name="Gautier V."/>
            <person name="Ament-Velasquez S.L."/>
            <person name="Kruys A."/>
            <person name="Hutchinson M.I."/>
            <person name="Powell A.J."/>
            <person name="Barry K."/>
            <person name="Miller A.N."/>
            <person name="Grigoriev I.V."/>
            <person name="Debuchy R."/>
            <person name="Gladieux P."/>
            <person name="Hiltunen Thoren M."/>
            <person name="Johannesson H."/>
        </authorList>
    </citation>
    <scope>NUCLEOTIDE SEQUENCE</scope>
    <source>
        <strain evidence="3">CBS 532.94</strain>
    </source>
</reference>
<dbReference type="Gene3D" id="3.40.630.30">
    <property type="match status" value="1"/>
</dbReference>
<organism evidence="3 4">
    <name type="scientific">Achaetomium macrosporum</name>
    <dbReference type="NCBI Taxonomy" id="79813"/>
    <lineage>
        <taxon>Eukaryota</taxon>
        <taxon>Fungi</taxon>
        <taxon>Dikarya</taxon>
        <taxon>Ascomycota</taxon>
        <taxon>Pezizomycotina</taxon>
        <taxon>Sordariomycetes</taxon>
        <taxon>Sordariomycetidae</taxon>
        <taxon>Sordariales</taxon>
        <taxon>Chaetomiaceae</taxon>
        <taxon>Achaetomium</taxon>
    </lineage>
</organism>
<dbReference type="PANTHER" id="PTHR31438">
    <property type="entry name" value="LYSINE N-ACYLTRANSFERASE C17G9.06C-RELATED"/>
    <property type="match status" value="1"/>
</dbReference>
<dbReference type="PANTHER" id="PTHR31438:SF1">
    <property type="entry name" value="LYSINE N-ACYLTRANSFERASE C17G9.06C-RELATED"/>
    <property type="match status" value="1"/>
</dbReference>
<comment type="caution">
    <text evidence="3">The sequence shown here is derived from an EMBL/GenBank/DDBJ whole genome shotgun (WGS) entry which is preliminary data.</text>
</comment>
<gene>
    <name evidence="3" type="ORF">C8A03DRAFT_38150</name>
</gene>
<dbReference type="GO" id="GO:0016410">
    <property type="term" value="F:N-acyltransferase activity"/>
    <property type="evidence" value="ECO:0007669"/>
    <property type="project" value="TreeGrafter"/>
</dbReference>
<accession>A0AAN7H468</accession>
<dbReference type="InterPro" id="IPR016181">
    <property type="entry name" value="Acyl_CoA_acyltransferase"/>
</dbReference>
<proteinExistence type="inferred from homology"/>
<dbReference type="AlphaFoldDB" id="A0AAN7H468"/>
<dbReference type="Pfam" id="PF13523">
    <property type="entry name" value="Acetyltransf_8"/>
    <property type="match status" value="1"/>
</dbReference>
<feature type="compositionally biased region" description="Low complexity" evidence="2">
    <location>
        <begin position="225"/>
        <end position="242"/>
    </location>
</feature>
<evidence type="ECO:0000313" key="3">
    <source>
        <dbReference type="EMBL" id="KAK4234091.1"/>
    </source>
</evidence>
<protein>
    <submittedName>
        <fullName evidence="3">Acyl-CoA N-acyltransferase</fullName>
    </submittedName>
</protein>
<sequence>MGPEIIYLPDGQHFTVNPVFAGLFFKSNELSAHGSAFPVGWTIVIHTEEEGTEVDDGEDGRPSTAGSLDAKGKPHVHSFTRPTLQGDSLFISSISNPSSQDFKPPASPTRRIAMMLWVTLYWYFHQHPPCAGLTTEASKSTPQAGKPRGQWRVRVKKDGVLRGRNLLSKLERMGLIASGNSAVGTAVEDSDDAWSDMFVSQHMFWQIPGRLFLFTLQPVPKRNTSTRSRSSSPGRRSRPGSSASQPGERVSPLQYQLLALADAEGSADLPASVTSAPSFPVIGPFFSPSYLPTYYPPPPLQYTMTPDHCIRHPLRPKPPAMGEVFYTRFVPSVGQYLSFRVASLSPKPVPYLGPVGPLKPPLSQGEHAHLLSLTDSALLESWFANPRVSAFWGQHDPGMLRNALQSRHSFPAIGLWDGVPFGYFELYWVKEDVLGRYAGGGNIDDWDRGCHVLIGEEWARGRVQSWLSSLVHWIFSADYRTMSVCLEPRVDNDRFIKHLEAAGFTKEKEVTFPHKQAWFGRLRRESWHGPAL</sequence>
<keyword evidence="4" id="KW-1185">Reference proteome</keyword>
<reference evidence="3" key="2">
    <citation type="submission" date="2023-05" db="EMBL/GenBank/DDBJ databases">
        <authorList>
            <consortium name="Lawrence Berkeley National Laboratory"/>
            <person name="Steindorff A."/>
            <person name="Hensen N."/>
            <person name="Bonometti L."/>
            <person name="Westerberg I."/>
            <person name="Brannstrom I.O."/>
            <person name="Guillou S."/>
            <person name="Cros-Aarteil S."/>
            <person name="Calhoun S."/>
            <person name="Haridas S."/>
            <person name="Kuo A."/>
            <person name="Mondo S."/>
            <person name="Pangilinan J."/>
            <person name="Riley R."/>
            <person name="Labutti K."/>
            <person name="Andreopoulos B."/>
            <person name="Lipzen A."/>
            <person name="Chen C."/>
            <person name="Yanf M."/>
            <person name="Daum C."/>
            <person name="Ng V."/>
            <person name="Clum A."/>
            <person name="Ohm R."/>
            <person name="Martin F."/>
            <person name="Silar P."/>
            <person name="Natvig D."/>
            <person name="Lalanne C."/>
            <person name="Gautier V."/>
            <person name="Ament-Velasquez S.L."/>
            <person name="Kruys A."/>
            <person name="Hutchinson M.I."/>
            <person name="Powell A.J."/>
            <person name="Barry K."/>
            <person name="Miller A.N."/>
            <person name="Grigoriev I.V."/>
            <person name="Debuchy R."/>
            <person name="Gladieux P."/>
            <person name="Thoren M.H."/>
            <person name="Johannesson H."/>
        </authorList>
    </citation>
    <scope>NUCLEOTIDE SEQUENCE</scope>
    <source>
        <strain evidence="3">CBS 532.94</strain>
    </source>
</reference>